<dbReference type="Gene3D" id="1.10.510.10">
    <property type="entry name" value="Transferase(Phosphotransferase) domain 1"/>
    <property type="match status" value="1"/>
</dbReference>
<name>A0A4P6P1F7_9GAMM</name>
<dbReference type="GO" id="GO:0004672">
    <property type="term" value="F:protein kinase activity"/>
    <property type="evidence" value="ECO:0007669"/>
    <property type="project" value="InterPro"/>
</dbReference>
<dbReference type="CDD" id="cd18808">
    <property type="entry name" value="SF1_C_Upf1"/>
    <property type="match status" value="1"/>
</dbReference>
<dbReference type="PROSITE" id="PS50965">
    <property type="entry name" value="NERD"/>
    <property type="match status" value="1"/>
</dbReference>
<dbReference type="Pfam" id="PF08378">
    <property type="entry name" value="NERD"/>
    <property type="match status" value="1"/>
</dbReference>
<keyword evidence="2" id="KW-0067">ATP-binding</keyword>
<dbReference type="InterPro" id="IPR041679">
    <property type="entry name" value="DNA2/NAM7-like_C"/>
</dbReference>
<evidence type="ECO:0000259" key="1">
    <source>
        <dbReference type="PROSITE" id="PS50965"/>
    </source>
</evidence>
<dbReference type="PANTHER" id="PTHR10887">
    <property type="entry name" value="DNA2/NAM7 HELICASE FAMILY"/>
    <property type="match status" value="1"/>
</dbReference>
<dbReference type="Proteomes" id="UP000290244">
    <property type="component" value="Chromosome"/>
</dbReference>
<dbReference type="InterPro" id="IPR041677">
    <property type="entry name" value="DNA2/NAM7_AAA_11"/>
</dbReference>
<keyword evidence="3" id="KW-1185">Reference proteome</keyword>
<dbReference type="GO" id="GO:0004386">
    <property type="term" value="F:helicase activity"/>
    <property type="evidence" value="ECO:0007669"/>
    <property type="project" value="UniProtKB-KW"/>
</dbReference>
<keyword evidence="2" id="KW-0547">Nucleotide-binding</keyword>
<proteinExistence type="predicted"/>
<dbReference type="Pfam" id="PF13087">
    <property type="entry name" value="AAA_12"/>
    <property type="match status" value="1"/>
</dbReference>
<protein>
    <submittedName>
        <fullName evidence="2">DNA helicase</fullName>
    </submittedName>
</protein>
<keyword evidence="2" id="KW-0378">Hydrolase</keyword>
<gene>
    <name evidence="2" type="ORF">EMK97_03080</name>
</gene>
<accession>A0A4P6P1F7</accession>
<feature type="domain" description="NERD" evidence="1">
    <location>
        <begin position="38"/>
        <end position="150"/>
    </location>
</feature>
<dbReference type="PROSITE" id="PS00108">
    <property type="entry name" value="PROTEIN_KINASE_ST"/>
    <property type="match status" value="1"/>
</dbReference>
<organism evidence="2 3">
    <name type="scientific">Litorilituus sediminis</name>
    <dbReference type="NCBI Taxonomy" id="718192"/>
    <lineage>
        <taxon>Bacteria</taxon>
        <taxon>Pseudomonadati</taxon>
        <taxon>Pseudomonadota</taxon>
        <taxon>Gammaproteobacteria</taxon>
        <taxon>Alteromonadales</taxon>
        <taxon>Colwelliaceae</taxon>
        <taxon>Litorilituus</taxon>
    </lineage>
</organism>
<dbReference type="PANTHER" id="PTHR10887:SF495">
    <property type="entry name" value="HELICASE SENATAXIN ISOFORM X1-RELATED"/>
    <property type="match status" value="1"/>
</dbReference>
<dbReference type="Pfam" id="PF00069">
    <property type="entry name" value="Pkinase"/>
    <property type="match status" value="1"/>
</dbReference>
<dbReference type="CDD" id="cd17934">
    <property type="entry name" value="DEXXQc_Upf1-like"/>
    <property type="match status" value="1"/>
</dbReference>
<dbReference type="OrthoDB" id="9757917at2"/>
<reference evidence="2 3" key="1">
    <citation type="submission" date="2018-12" db="EMBL/GenBank/DDBJ databases">
        <title>Complete genome of Litorilituus sediminis.</title>
        <authorList>
            <person name="Liu A."/>
            <person name="Rong J."/>
        </authorList>
    </citation>
    <scope>NUCLEOTIDE SEQUENCE [LARGE SCALE GENOMIC DNA]</scope>
    <source>
        <strain evidence="2 3">JCM 17549</strain>
    </source>
</reference>
<evidence type="ECO:0000313" key="3">
    <source>
        <dbReference type="Proteomes" id="UP000290244"/>
    </source>
</evidence>
<dbReference type="InterPro" id="IPR000719">
    <property type="entry name" value="Prot_kinase_dom"/>
</dbReference>
<dbReference type="InterPro" id="IPR011528">
    <property type="entry name" value="NERD"/>
</dbReference>
<dbReference type="SMART" id="SM00220">
    <property type="entry name" value="S_TKc"/>
    <property type="match status" value="1"/>
</dbReference>
<sequence length="1648" mass="188099">MDIKYWEGGLERHEIDAIKKIENVLSTSNIQKQKGKGTNKGQGFEALQALKKPFNEGWKGYAGFRFINKNKQGEIDLLIVTHCNILIVELKHWNGKPVTSSNGKWYWGDEDRGKSPVEVTRNKEFLLKNLLKPFAGRFSNANFTPRVYSLVVMTGSSNFSGLNKKELAETLSLNDFCKLCKNQKLFNDRFDPHSKSEVLLNDVPLLEKSLLLNDKKVEAKPLSVEGWLGQEQIFEHPNNVYKEFFAQSEADKNDHAIIRSWDFDNLSSHDAKTPDGRIKIVSREREVLTKIKRENRELYEHCVSSLTIPTKEKITSQYNEVVELPHGHERLNDFIATYGENLSIEERVNLVRVLVARFADLHQLQLAHRDIGNHSIWFSTGQRVALSNFISTFARKKETVGDIRDELSVYNQDTSYSSPYHYDVVRLAIIAWAIIGAERLTPSLERTVSEKLAQCDEWYAEILLKAFEGKTFANASEMLDALVEQEPSKEAAFSFSSKELERFVKANKISKLHSEIEEISDTDSKEVYRAETGIVKVWNNINPTDINAGLGVRTLSFLERVEKLQSLNLSFIPTVVDYGITARDSSLYLVSEWVEGEPLDPYRMRNRRNDIVKSLIAHVEHMHSLGFAHGDLKPENVIVDKQGDVYIIDVLDFHHDSKELLNTEYSPIDVENSSAFERDNYAVMKITAELLEVEWGTKNDNFEAISLAIIHELEDVDFGFKELTRFKDAVLNPEKTTTPTVELINIEIGSNREGFEPVTIYPDKGKLYVSIEENRSKGYGLVVVFSGLGGVQKLFFDDARFEFEHGLRPIKSDRSEVSRRDIENAVLELPFGLRISQGRASYLDNINRRIRQFYSFENAVKQFQLKQHKVKPISFEPQEQIAEVQVNVKPISTSELWQAILKTETESHPYVELTGEPRAHKDNKDTLILPYEADRDPLDGFTAKDQVEAIIVDGEEDYFIGEVNLSASGLNRVQLSRYTPRAYRLKESDTIFFRSKADKSSFNKRKNALTRILDQDSVVENLSDYFEPDCTLDPTDYDLTVTDEDFKRYDREDDNGNTIKLNDKQRIAFQKLLRFGPLSMLQGPPGTGKTEFIAAFVHYLIEKQGTERILLVSQSHEAVNTAAERIRKHCGRLKTNLDVVRFSRSESTISHSLRDAYSDNIVSQKVEQFETQLKYRVLSLAKSLKAPNDYLEAYLELDKQLLSLITEQENALKEIDDSDLEAKHKKAIKKQIGERKSLINSRLPQSIRVNKDWHDNLSEIRGGLIKDLNHEFAIEHNISSSVQRLVKLSKEMIKVMQSGNANMDEFLARSKQLVAGTCVGIGNWNIDIATNQYDWIIIDEAARSIASELAIAMQVGKRILLVGDHKQLPPLYTDPHKKALARHLGIPSSNDIDELIESDFARAFESGYGQQVGAKLLVQYRMAPAIGSLVSQCFYDGELENGDRKIPDIYDDVPNEMSAFTTWIDTSHLGKQAKHQEKGSRYNIYNEKEAEAIVGVLKQVDENKSFLSSLLEQVKEGEAAIGIICMYAEQKRYLRRRVKQSGFSDELIKLLNIDTVDSYQGKENRIIILSVTRSDQRQSSGFMYLPNRINVALSRAMDRLVIVGDKRMWQGKNSQLPFGKVITYMEENANESLYRFVDAKTKKFKKAV</sequence>
<dbReference type="EMBL" id="CP034759">
    <property type="protein sequence ID" value="QBG34794.1"/>
    <property type="molecule type" value="Genomic_DNA"/>
</dbReference>
<evidence type="ECO:0000313" key="2">
    <source>
        <dbReference type="EMBL" id="QBG34794.1"/>
    </source>
</evidence>
<dbReference type="KEGG" id="lsd:EMK97_03080"/>
<dbReference type="SMART" id="SM00487">
    <property type="entry name" value="DEXDc"/>
    <property type="match status" value="1"/>
</dbReference>
<dbReference type="InterPro" id="IPR027417">
    <property type="entry name" value="P-loop_NTPase"/>
</dbReference>
<dbReference type="InterPro" id="IPR047187">
    <property type="entry name" value="SF1_C_Upf1"/>
</dbReference>
<dbReference type="GO" id="GO:0005524">
    <property type="term" value="F:ATP binding"/>
    <property type="evidence" value="ECO:0007669"/>
    <property type="project" value="InterPro"/>
</dbReference>
<dbReference type="SUPFAM" id="SSF56112">
    <property type="entry name" value="Protein kinase-like (PK-like)"/>
    <property type="match status" value="2"/>
</dbReference>
<dbReference type="RefSeq" id="WP_130599342.1">
    <property type="nucleotide sequence ID" value="NZ_CP034759.1"/>
</dbReference>
<dbReference type="InterPro" id="IPR045055">
    <property type="entry name" value="DNA2/NAM7-like"/>
</dbReference>
<dbReference type="InterPro" id="IPR014001">
    <property type="entry name" value="Helicase_ATP-bd"/>
</dbReference>
<dbReference type="InterPro" id="IPR011009">
    <property type="entry name" value="Kinase-like_dom_sf"/>
</dbReference>
<dbReference type="Gene3D" id="3.40.50.300">
    <property type="entry name" value="P-loop containing nucleotide triphosphate hydrolases"/>
    <property type="match status" value="2"/>
</dbReference>
<dbReference type="InterPro" id="IPR008271">
    <property type="entry name" value="Ser/Thr_kinase_AS"/>
</dbReference>
<keyword evidence="2" id="KW-0347">Helicase</keyword>
<dbReference type="SUPFAM" id="SSF52540">
    <property type="entry name" value="P-loop containing nucleoside triphosphate hydrolases"/>
    <property type="match status" value="1"/>
</dbReference>
<dbReference type="Pfam" id="PF13086">
    <property type="entry name" value="AAA_11"/>
    <property type="match status" value="1"/>
</dbReference>